<protein>
    <submittedName>
        <fullName evidence="1">Uncharacterized protein</fullName>
    </submittedName>
</protein>
<proteinExistence type="predicted"/>
<organism evidence="1 2">
    <name type="scientific">Ketogulonicigenium robustum</name>
    <dbReference type="NCBI Taxonomy" id="92947"/>
    <lineage>
        <taxon>Bacteria</taxon>
        <taxon>Pseudomonadati</taxon>
        <taxon>Pseudomonadota</taxon>
        <taxon>Alphaproteobacteria</taxon>
        <taxon>Rhodobacterales</taxon>
        <taxon>Roseobacteraceae</taxon>
        <taxon>Ketogulonicigenium</taxon>
    </lineage>
</organism>
<reference evidence="1 2" key="1">
    <citation type="submission" date="2017-02" db="EMBL/GenBank/DDBJ databases">
        <title>Ketogulonicigenium robustum SPU B003 Genome sequencing and assembly.</title>
        <authorList>
            <person name="Li Y."/>
            <person name="Liu L."/>
            <person name="Wang C."/>
            <person name="Zhang M."/>
            <person name="Zhang T."/>
            <person name="Zhang Y."/>
        </authorList>
    </citation>
    <scope>NUCLEOTIDE SEQUENCE [LARGE SCALE GENOMIC DNA]</scope>
    <source>
        <strain evidence="1 2">SPU_B003</strain>
    </source>
</reference>
<name>A0A1W6NZC2_9RHOB</name>
<accession>A0A1W6NZC2</accession>
<dbReference type="Proteomes" id="UP000242447">
    <property type="component" value="Chromosome"/>
</dbReference>
<evidence type="ECO:0000313" key="1">
    <source>
        <dbReference type="EMBL" id="ARO14595.1"/>
    </source>
</evidence>
<dbReference type="EMBL" id="CP019937">
    <property type="protein sequence ID" value="ARO14595.1"/>
    <property type="molecule type" value="Genomic_DNA"/>
</dbReference>
<dbReference type="STRING" id="92947.BVG79_01249"/>
<dbReference type="KEGG" id="kro:BVG79_01249"/>
<dbReference type="AlphaFoldDB" id="A0A1W6NZC2"/>
<evidence type="ECO:0000313" key="2">
    <source>
        <dbReference type="Proteomes" id="UP000242447"/>
    </source>
</evidence>
<gene>
    <name evidence="1" type="ORF">BVG79_01249</name>
</gene>
<sequence length="38" mass="4138">MGPRTMVGSYNTSVLTAIYENLVALEQDLNQNPALAIE</sequence>
<keyword evidence="2" id="KW-1185">Reference proteome</keyword>